<dbReference type="InParanoid" id="A0A067MTT6"/>
<dbReference type="OrthoDB" id="3027237at2759"/>
<feature type="region of interest" description="Disordered" evidence="1">
    <location>
        <begin position="311"/>
        <end position="353"/>
    </location>
</feature>
<gene>
    <name evidence="2" type="ORF">BOTBODRAFT_44198</name>
</gene>
<feature type="region of interest" description="Disordered" evidence="1">
    <location>
        <begin position="1"/>
        <end position="124"/>
    </location>
</feature>
<feature type="compositionally biased region" description="Low complexity" evidence="1">
    <location>
        <begin position="16"/>
        <end position="48"/>
    </location>
</feature>
<feature type="compositionally biased region" description="Polar residues" evidence="1">
    <location>
        <begin position="101"/>
        <end position="119"/>
    </location>
</feature>
<feature type="compositionally biased region" description="Basic and acidic residues" evidence="1">
    <location>
        <begin position="68"/>
        <end position="77"/>
    </location>
</feature>
<dbReference type="EMBL" id="KL198033">
    <property type="protein sequence ID" value="KDQ15262.1"/>
    <property type="molecule type" value="Genomic_DNA"/>
</dbReference>
<feature type="compositionally biased region" description="Low complexity" evidence="1">
    <location>
        <begin position="336"/>
        <end position="345"/>
    </location>
</feature>
<protein>
    <submittedName>
        <fullName evidence="2">Uncharacterized protein</fullName>
    </submittedName>
</protein>
<evidence type="ECO:0000256" key="1">
    <source>
        <dbReference type="SAM" id="MobiDB-lite"/>
    </source>
</evidence>
<evidence type="ECO:0000313" key="2">
    <source>
        <dbReference type="EMBL" id="KDQ15262.1"/>
    </source>
</evidence>
<feature type="compositionally biased region" description="Basic residues" evidence="1">
    <location>
        <begin position="90"/>
        <end position="100"/>
    </location>
</feature>
<dbReference type="Proteomes" id="UP000027195">
    <property type="component" value="Unassembled WGS sequence"/>
</dbReference>
<name>A0A067MTT6_BOTB1</name>
<evidence type="ECO:0000313" key="3">
    <source>
        <dbReference type="Proteomes" id="UP000027195"/>
    </source>
</evidence>
<accession>A0A067MTT6</accession>
<keyword evidence="3" id="KW-1185">Reference proteome</keyword>
<reference evidence="3" key="1">
    <citation type="journal article" date="2014" name="Proc. Natl. Acad. Sci. U.S.A.">
        <title>Extensive sampling of basidiomycete genomes demonstrates inadequacy of the white-rot/brown-rot paradigm for wood decay fungi.</title>
        <authorList>
            <person name="Riley R."/>
            <person name="Salamov A.A."/>
            <person name="Brown D.W."/>
            <person name="Nagy L.G."/>
            <person name="Floudas D."/>
            <person name="Held B.W."/>
            <person name="Levasseur A."/>
            <person name="Lombard V."/>
            <person name="Morin E."/>
            <person name="Otillar R."/>
            <person name="Lindquist E.A."/>
            <person name="Sun H."/>
            <person name="LaButti K.M."/>
            <person name="Schmutz J."/>
            <person name="Jabbour D."/>
            <person name="Luo H."/>
            <person name="Baker S.E."/>
            <person name="Pisabarro A.G."/>
            <person name="Walton J.D."/>
            <person name="Blanchette R.A."/>
            <person name="Henrissat B."/>
            <person name="Martin F."/>
            <person name="Cullen D."/>
            <person name="Hibbett D.S."/>
            <person name="Grigoriev I.V."/>
        </authorList>
    </citation>
    <scope>NUCLEOTIDE SEQUENCE [LARGE SCALE GENOMIC DNA]</scope>
    <source>
        <strain evidence="3">FD-172 SS1</strain>
    </source>
</reference>
<dbReference type="HOGENOM" id="CLU_509942_0_0_1"/>
<sequence length="598" mass="65465">MGSQQNKQKRMIGRPALKAAHEAALSAQSEQNATISSTSPAAPAESTPSSPPVPNGTPPTNLRPRRNTRSESQHRDGQAAVSSTVEHIPTSKKPRTRKKQGTSTATSLKISHHSTTAPNSAGVDRDVDLHAVTVVMKGVIEEEGASSADDEGEEELDIDASEGDDESEDHEVAPLRRPAARPKVAKPQPRTKVARASQIEHLPLTSVQFKIPTGPNSFTFEDFDLETALWPSIKSDLVRQMPFHQVDVTLGYQISTADAKTTSKEWGQITSEKEWGLMVEGIQNSVMAESRKAGGGKKVVVKICNLAESTAPGKGSGGKKKPVAASRAYKRSSLPDANDNGNDADGNLDRAPSLSQVQQIDIKIAEIHAKHKCKRRECNSGPCWDFSEEDHHKFTRAEVTHWAKEIVNNNATVEKPPQDSRIHMTDAPRPIRTRATTRTDIWPNSSSIDPHSHPASSYQYLPPIHPYPMPYPFGPYHRAGATFSLSGFDTLPLASAHASTQTFVDDAKLDFPLISVWLADIDTTSRNRDSKNYSGYIPVFENLKILRMNELLNMSSRDLADMSHGQLPFGIANDLVHFAKEDAQVIREQGGNEARFQA</sequence>
<organism evidence="2 3">
    <name type="scientific">Botryobasidium botryosum (strain FD-172 SS1)</name>
    <dbReference type="NCBI Taxonomy" id="930990"/>
    <lineage>
        <taxon>Eukaryota</taxon>
        <taxon>Fungi</taxon>
        <taxon>Dikarya</taxon>
        <taxon>Basidiomycota</taxon>
        <taxon>Agaricomycotina</taxon>
        <taxon>Agaricomycetes</taxon>
        <taxon>Cantharellales</taxon>
        <taxon>Botryobasidiaceae</taxon>
        <taxon>Botryobasidium</taxon>
    </lineage>
</organism>
<dbReference type="AlphaFoldDB" id="A0A067MTT6"/>
<feature type="region of interest" description="Disordered" evidence="1">
    <location>
        <begin position="142"/>
        <end position="195"/>
    </location>
</feature>
<proteinExistence type="predicted"/>
<feature type="compositionally biased region" description="Acidic residues" evidence="1">
    <location>
        <begin position="142"/>
        <end position="169"/>
    </location>
</feature>